<keyword evidence="4" id="KW-0720">Serine protease</keyword>
<dbReference type="InterPro" id="IPR005320">
    <property type="entry name" value="Peptidase_S51"/>
</dbReference>
<evidence type="ECO:0000313" key="5">
    <source>
        <dbReference type="EMBL" id="SNT58637.1"/>
    </source>
</evidence>
<dbReference type="InterPro" id="IPR029062">
    <property type="entry name" value="Class_I_gatase-like"/>
</dbReference>
<reference evidence="5 6" key="1">
    <citation type="submission" date="2017-06" db="EMBL/GenBank/DDBJ databases">
        <authorList>
            <person name="Kim H.J."/>
            <person name="Triplett B.A."/>
        </authorList>
    </citation>
    <scope>NUCLEOTIDE SEQUENCE [LARGE SCALE GENOMIC DNA]</scope>
    <source>
        <strain evidence="5 6">CGMCC 4.5593</strain>
    </source>
</reference>
<name>A0A239NUU2_9ACTN</name>
<evidence type="ECO:0000256" key="2">
    <source>
        <dbReference type="ARBA" id="ARBA00022670"/>
    </source>
</evidence>
<dbReference type="OrthoDB" id="3373764at2"/>
<comment type="similarity">
    <text evidence="1">Belongs to the peptidase S51 family.</text>
</comment>
<evidence type="ECO:0000256" key="3">
    <source>
        <dbReference type="ARBA" id="ARBA00022801"/>
    </source>
</evidence>
<dbReference type="EMBL" id="FZPH01000011">
    <property type="protein sequence ID" value="SNT58637.1"/>
    <property type="molecule type" value="Genomic_DNA"/>
</dbReference>
<evidence type="ECO:0000313" key="6">
    <source>
        <dbReference type="Proteomes" id="UP000198362"/>
    </source>
</evidence>
<dbReference type="Gene3D" id="3.40.50.880">
    <property type="match status" value="1"/>
</dbReference>
<dbReference type="Pfam" id="PF03575">
    <property type="entry name" value="Peptidase_S51"/>
    <property type="match status" value="1"/>
</dbReference>
<dbReference type="GO" id="GO:0006508">
    <property type="term" value="P:proteolysis"/>
    <property type="evidence" value="ECO:0007669"/>
    <property type="project" value="UniProtKB-KW"/>
</dbReference>
<keyword evidence="3" id="KW-0378">Hydrolase</keyword>
<evidence type="ECO:0000256" key="1">
    <source>
        <dbReference type="ARBA" id="ARBA00006534"/>
    </source>
</evidence>
<dbReference type="GO" id="GO:0008236">
    <property type="term" value="F:serine-type peptidase activity"/>
    <property type="evidence" value="ECO:0007669"/>
    <property type="project" value="UniProtKB-KW"/>
</dbReference>
<dbReference type="RefSeq" id="WP_089252904.1">
    <property type="nucleotide sequence ID" value="NZ_FZPH01000011.1"/>
</dbReference>
<keyword evidence="2" id="KW-0645">Protease</keyword>
<dbReference type="AlphaFoldDB" id="A0A239NUU2"/>
<gene>
    <name evidence="5" type="ORF">SAMN05421812_11135</name>
</gene>
<protein>
    <submittedName>
        <fullName evidence="5">Dipeptidase E</fullName>
    </submittedName>
</protein>
<dbReference type="SUPFAM" id="SSF52317">
    <property type="entry name" value="Class I glutamine amidotransferase-like"/>
    <property type="match status" value="1"/>
</dbReference>
<keyword evidence="6" id="KW-1185">Reference proteome</keyword>
<dbReference type="Proteomes" id="UP000198362">
    <property type="component" value="Unassembled WGS sequence"/>
</dbReference>
<sequence>MRLYLSSFRTGAHTDVLLAMAKGRRTALIPNAFDAWPADVRAGPLRRDLDDLGALGLDVTLADLREPGTAKSLAGYDIVWARGGNVFVLRRVLADSGADAVLLDLLRDDALVYGGYSAGACVLGEDLTGLAAVDDPGVVADPILTGLGLLDRPFVPHVRSPGHPETAECDAVSATYTAAGQSHWALRDGEVLLVDGDRTELLPLP</sequence>
<organism evidence="5 6">
    <name type="scientific">Asanoa hainanensis</name>
    <dbReference type="NCBI Taxonomy" id="560556"/>
    <lineage>
        <taxon>Bacteria</taxon>
        <taxon>Bacillati</taxon>
        <taxon>Actinomycetota</taxon>
        <taxon>Actinomycetes</taxon>
        <taxon>Micromonosporales</taxon>
        <taxon>Micromonosporaceae</taxon>
        <taxon>Asanoa</taxon>
    </lineage>
</organism>
<proteinExistence type="inferred from homology"/>
<evidence type="ECO:0000256" key="4">
    <source>
        <dbReference type="ARBA" id="ARBA00022825"/>
    </source>
</evidence>
<accession>A0A239NUU2</accession>
<dbReference type="PANTHER" id="PTHR20842">
    <property type="entry name" value="PROTEASE S51 ALPHA-ASPARTYL DIPEPTIDASE"/>
    <property type="match status" value="1"/>
</dbReference>
<dbReference type="PANTHER" id="PTHR20842:SF0">
    <property type="entry name" value="ALPHA-ASPARTYL DIPEPTIDASE"/>
    <property type="match status" value="1"/>
</dbReference>